<accession>A0AAD4V3I6</accession>
<evidence type="ECO:0000313" key="1">
    <source>
        <dbReference type="EMBL" id="KAI5316727.1"/>
    </source>
</evidence>
<dbReference type="AlphaFoldDB" id="A0AAD4V3I6"/>
<name>A0AAD4V3I6_PRUDU</name>
<comment type="caution">
    <text evidence="1">The sequence shown here is derived from an EMBL/GenBank/DDBJ whole genome shotgun (WGS) entry which is preliminary data.</text>
</comment>
<sequence length="154" mass="17515">MIKKQVDPLFNLCRKHDESLRDYIKRIKVEKANIVGCDDQIISSAFKKGLMAEHDLYCELTIAPSQTMAEVFATVECYVLYRNYGGIHKAPSQSGVPADEGHTKFTIPIYQILAQVKDKLWLRRPPSLKGDPDKRSTNKYCAFHRTHGLDTANC</sequence>
<protein>
    <submittedName>
        <fullName evidence="1">Uncharacterized protein</fullName>
    </submittedName>
</protein>
<dbReference type="EMBL" id="JAJFAZ020000007">
    <property type="protein sequence ID" value="KAI5316727.1"/>
    <property type="molecule type" value="Genomic_DNA"/>
</dbReference>
<gene>
    <name evidence="1" type="ORF">L3X38_036434</name>
</gene>
<dbReference type="Proteomes" id="UP001054821">
    <property type="component" value="Chromosome 7"/>
</dbReference>
<proteinExistence type="predicted"/>
<keyword evidence="2" id="KW-1185">Reference proteome</keyword>
<evidence type="ECO:0000313" key="2">
    <source>
        <dbReference type="Proteomes" id="UP001054821"/>
    </source>
</evidence>
<organism evidence="1 2">
    <name type="scientific">Prunus dulcis</name>
    <name type="common">Almond</name>
    <name type="synonym">Amygdalus dulcis</name>
    <dbReference type="NCBI Taxonomy" id="3755"/>
    <lineage>
        <taxon>Eukaryota</taxon>
        <taxon>Viridiplantae</taxon>
        <taxon>Streptophyta</taxon>
        <taxon>Embryophyta</taxon>
        <taxon>Tracheophyta</taxon>
        <taxon>Spermatophyta</taxon>
        <taxon>Magnoliopsida</taxon>
        <taxon>eudicotyledons</taxon>
        <taxon>Gunneridae</taxon>
        <taxon>Pentapetalae</taxon>
        <taxon>rosids</taxon>
        <taxon>fabids</taxon>
        <taxon>Rosales</taxon>
        <taxon>Rosaceae</taxon>
        <taxon>Amygdaloideae</taxon>
        <taxon>Amygdaleae</taxon>
        <taxon>Prunus</taxon>
    </lineage>
</organism>
<reference evidence="1 2" key="1">
    <citation type="journal article" date="2022" name="G3 (Bethesda)">
        <title>Whole-genome sequence and methylome profiling of the almond [Prunus dulcis (Mill.) D.A. Webb] cultivar 'Nonpareil'.</title>
        <authorList>
            <person name="D'Amico-Willman K.M."/>
            <person name="Ouma W.Z."/>
            <person name="Meulia T."/>
            <person name="Sideli G.M."/>
            <person name="Gradziel T.M."/>
            <person name="Fresnedo-Ramirez J."/>
        </authorList>
    </citation>
    <scope>NUCLEOTIDE SEQUENCE [LARGE SCALE GENOMIC DNA]</scope>
    <source>
        <strain evidence="1">Clone GOH B32 T37-40</strain>
    </source>
</reference>